<accession>A0A8E0TS42</accession>
<dbReference type="Proteomes" id="UP000016569">
    <property type="component" value="Unassembled WGS sequence"/>
</dbReference>
<organism evidence="1 2">
    <name type="scientific">Brevundimonas abyssalis TAR-001</name>
    <dbReference type="NCBI Taxonomy" id="1391729"/>
    <lineage>
        <taxon>Bacteria</taxon>
        <taxon>Pseudomonadati</taxon>
        <taxon>Pseudomonadota</taxon>
        <taxon>Alphaproteobacteria</taxon>
        <taxon>Caulobacterales</taxon>
        <taxon>Caulobacteraceae</taxon>
        <taxon>Brevundimonas</taxon>
    </lineage>
</organism>
<reference evidence="2" key="1">
    <citation type="journal article" date="2013" name="Genome Announc.">
        <title>Draft Genome Sequence of the Dimorphic Prosthecate Bacterium Brevundimonas abyssalis TAR-001T.</title>
        <authorList>
            <person name="Tsubouchi T."/>
            <person name="Nishi S."/>
            <person name="Usui K."/>
            <person name="Shimane Y."/>
            <person name="Takaki Y."/>
            <person name="Maruyama T."/>
            <person name="Hatada Y."/>
        </authorList>
    </citation>
    <scope>NUCLEOTIDE SEQUENCE [LARGE SCALE GENOMIC DNA]</scope>
    <source>
        <strain evidence="2">TAR-001</strain>
    </source>
</reference>
<protein>
    <recommendedName>
        <fullName evidence="3">DUF2849 domain-containing protein</fullName>
    </recommendedName>
</protein>
<evidence type="ECO:0000313" key="2">
    <source>
        <dbReference type="Proteomes" id="UP000016569"/>
    </source>
</evidence>
<evidence type="ECO:0000313" key="1">
    <source>
        <dbReference type="EMBL" id="GAD60142.1"/>
    </source>
</evidence>
<comment type="caution">
    <text evidence="1">The sequence shown here is derived from an EMBL/GenBank/DDBJ whole genome shotgun (WGS) entry which is preliminary data.</text>
</comment>
<dbReference type="InterPro" id="IPR021270">
    <property type="entry name" value="DUF2849"/>
</dbReference>
<gene>
    <name evidence="1" type="ORF">MBEBAB_2392</name>
</gene>
<keyword evidence="2" id="KW-1185">Reference proteome</keyword>
<dbReference type="RefSeq" id="WP_021698236.1">
    <property type="nucleotide sequence ID" value="NZ_BATC01000054.1"/>
</dbReference>
<sequence>MKVLTANRLSDGRVLYWGAQGLATEALAEALWLDDAEAERALASAAARPDLFVNPYLVEVNAGEPSGRDRFKEFIRSTGPTVGHSRPDIEGAA</sequence>
<dbReference type="AlphaFoldDB" id="A0A8E0TS42"/>
<dbReference type="Pfam" id="PF11011">
    <property type="entry name" value="DUF2849"/>
    <property type="match status" value="1"/>
</dbReference>
<dbReference type="EMBL" id="BATC01000054">
    <property type="protein sequence ID" value="GAD60142.1"/>
    <property type="molecule type" value="Genomic_DNA"/>
</dbReference>
<name>A0A8E0TS42_9CAUL</name>
<evidence type="ECO:0008006" key="3">
    <source>
        <dbReference type="Google" id="ProtNLM"/>
    </source>
</evidence>
<proteinExistence type="predicted"/>
<dbReference type="OrthoDB" id="9815695at2"/>